<keyword evidence="2" id="KW-0805">Transcription regulation</keyword>
<feature type="compositionally biased region" description="Low complexity" evidence="7">
    <location>
        <begin position="159"/>
        <end position="173"/>
    </location>
</feature>
<feature type="compositionally biased region" description="Basic and acidic residues" evidence="7">
    <location>
        <begin position="415"/>
        <end position="437"/>
    </location>
</feature>
<dbReference type="SMART" id="SM00432">
    <property type="entry name" value="MADS"/>
    <property type="match status" value="1"/>
</dbReference>
<dbReference type="InterPro" id="IPR036879">
    <property type="entry name" value="TF_MADSbox_sf"/>
</dbReference>
<dbReference type="CDD" id="cd00265">
    <property type="entry name" value="MADS_MEF2_like"/>
    <property type="match status" value="1"/>
</dbReference>
<dbReference type="EMBL" id="SDIL01000012">
    <property type="protein sequence ID" value="RXK41004.1"/>
    <property type="molecule type" value="Genomic_DNA"/>
</dbReference>
<feature type="compositionally biased region" description="Low complexity" evidence="7">
    <location>
        <begin position="191"/>
        <end position="207"/>
    </location>
</feature>
<dbReference type="STRING" id="5217.A0A4Q1BSJ6"/>
<protein>
    <recommendedName>
        <fullName evidence="8">MADS-box domain-containing protein</fullName>
    </recommendedName>
</protein>
<evidence type="ECO:0000256" key="4">
    <source>
        <dbReference type="ARBA" id="ARBA00023163"/>
    </source>
</evidence>
<keyword evidence="10" id="KW-1185">Reference proteome</keyword>
<dbReference type="SUPFAM" id="SSF55455">
    <property type="entry name" value="SRF-like"/>
    <property type="match status" value="1"/>
</dbReference>
<feature type="compositionally biased region" description="Polar residues" evidence="7">
    <location>
        <begin position="208"/>
        <end position="222"/>
    </location>
</feature>
<proteinExistence type="inferred from homology"/>
<reference evidence="9 10" key="1">
    <citation type="submission" date="2016-06" db="EMBL/GenBank/DDBJ databases">
        <title>Evolution of pathogenesis and genome organization in the Tremellales.</title>
        <authorList>
            <person name="Cuomo C."/>
            <person name="Litvintseva A."/>
            <person name="Heitman J."/>
            <person name="Chen Y."/>
            <person name="Sun S."/>
            <person name="Springer D."/>
            <person name="Dromer F."/>
            <person name="Young S."/>
            <person name="Zeng Q."/>
            <person name="Chapman S."/>
            <person name="Gujja S."/>
            <person name="Saif S."/>
            <person name="Birren B."/>
        </authorList>
    </citation>
    <scope>NUCLEOTIDE SEQUENCE [LARGE SCALE GENOMIC DNA]</scope>
    <source>
        <strain evidence="9 10">ATCC 28783</strain>
    </source>
</reference>
<evidence type="ECO:0000313" key="9">
    <source>
        <dbReference type="EMBL" id="RXK41004.1"/>
    </source>
</evidence>
<comment type="subcellular location">
    <subcellularLocation>
        <location evidence="1">Nucleus</location>
    </subcellularLocation>
</comment>
<feature type="region of interest" description="Disordered" evidence="7">
    <location>
        <begin position="142"/>
        <end position="177"/>
    </location>
</feature>
<dbReference type="VEuPathDB" id="FungiDB:TREMEDRAFT_61955"/>
<dbReference type="PROSITE" id="PS50066">
    <property type="entry name" value="MADS_BOX_2"/>
    <property type="match status" value="1"/>
</dbReference>
<dbReference type="Proteomes" id="UP000289152">
    <property type="component" value="Unassembled WGS sequence"/>
</dbReference>
<dbReference type="InterPro" id="IPR002100">
    <property type="entry name" value="TF_MADSbox"/>
</dbReference>
<evidence type="ECO:0000256" key="5">
    <source>
        <dbReference type="ARBA" id="ARBA00023242"/>
    </source>
</evidence>
<dbReference type="GO" id="GO:0045944">
    <property type="term" value="P:positive regulation of transcription by RNA polymerase II"/>
    <property type="evidence" value="ECO:0007669"/>
    <property type="project" value="InterPro"/>
</dbReference>
<dbReference type="Pfam" id="PF00319">
    <property type="entry name" value="SRF-TF"/>
    <property type="match status" value="1"/>
</dbReference>
<keyword evidence="3" id="KW-0238">DNA-binding</keyword>
<evidence type="ECO:0000256" key="6">
    <source>
        <dbReference type="ARBA" id="ARBA00025805"/>
    </source>
</evidence>
<evidence type="ECO:0000256" key="7">
    <source>
        <dbReference type="SAM" id="MobiDB-lite"/>
    </source>
</evidence>
<feature type="region of interest" description="Disordered" evidence="7">
    <location>
        <begin position="191"/>
        <end position="255"/>
    </location>
</feature>
<dbReference type="InterPro" id="IPR033896">
    <property type="entry name" value="MEF2-like_N"/>
</dbReference>
<comment type="similarity">
    <text evidence="6">Belongs to the MEF2 family.</text>
</comment>
<keyword evidence="4" id="KW-0804">Transcription</keyword>
<dbReference type="GO" id="GO:0005634">
    <property type="term" value="C:nucleus"/>
    <property type="evidence" value="ECO:0007669"/>
    <property type="project" value="UniProtKB-SubCell"/>
</dbReference>
<accession>A0A4Q1BSJ6</accession>
<evidence type="ECO:0000256" key="3">
    <source>
        <dbReference type="ARBA" id="ARBA00023125"/>
    </source>
</evidence>
<comment type="caution">
    <text evidence="9">The sequence shown here is derived from an EMBL/GenBank/DDBJ whole genome shotgun (WGS) entry which is preliminary data.</text>
</comment>
<dbReference type="PRINTS" id="PR00404">
    <property type="entry name" value="MADSDOMAIN"/>
</dbReference>
<dbReference type="PANTHER" id="PTHR48019">
    <property type="entry name" value="SERUM RESPONSE FACTOR HOMOLOG"/>
    <property type="match status" value="1"/>
</dbReference>
<dbReference type="GO" id="GO:0046983">
    <property type="term" value="F:protein dimerization activity"/>
    <property type="evidence" value="ECO:0007669"/>
    <property type="project" value="InterPro"/>
</dbReference>
<evidence type="ECO:0000256" key="1">
    <source>
        <dbReference type="ARBA" id="ARBA00004123"/>
    </source>
</evidence>
<feature type="domain" description="MADS-box" evidence="8">
    <location>
        <begin position="1"/>
        <end position="61"/>
    </location>
</feature>
<evidence type="ECO:0000313" key="10">
    <source>
        <dbReference type="Proteomes" id="UP000289152"/>
    </source>
</evidence>
<dbReference type="InterPro" id="IPR050142">
    <property type="entry name" value="MADS-box/MEF2_TF"/>
</dbReference>
<evidence type="ECO:0000256" key="2">
    <source>
        <dbReference type="ARBA" id="ARBA00023015"/>
    </source>
</evidence>
<dbReference type="Gene3D" id="3.40.1810.10">
    <property type="entry name" value="Transcription factor, MADS-box"/>
    <property type="match status" value="1"/>
</dbReference>
<dbReference type="AlphaFoldDB" id="A0A4Q1BSJ6"/>
<gene>
    <name evidence="9" type="ORF">M231_01635</name>
</gene>
<feature type="compositionally biased region" description="Low complexity" evidence="7">
    <location>
        <begin position="234"/>
        <end position="255"/>
    </location>
</feature>
<feature type="region of interest" description="Disordered" evidence="7">
    <location>
        <begin position="397"/>
        <end position="437"/>
    </location>
</feature>
<dbReference type="GO" id="GO:0000977">
    <property type="term" value="F:RNA polymerase II transcription regulatory region sequence-specific DNA binding"/>
    <property type="evidence" value="ECO:0007669"/>
    <property type="project" value="InterPro"/>
</dbReference>
<evidence type="ECO:0000259" key="8">
    <source>
        <dbReference type="PROSITE" id="PS50066"/>
    </source>
</evidence>
<sequence length="437" mass="48880">MGRKKIEIRPLVDERNRNVTFLKRKAGLMKKAWELAVLTGADVSLLIFSNSGKPYEFSTKDLDGEIDRYLDYEGLIERRRGAEFAAMADADEDDSDDDFPRRGSTSKGNTSTPGPSRSLKGQETYKAKMTSRKELALIAKQGKEKMEKDGSFLGGILGDSPSADEASEEASPSAHEDAAAENLNYALNLHSTRSQTPNQNTSQTTNRLNTMPNTAGPSNPSIPSVPHLPTQYNLPTHHTPSHPHLPQIPQQYYPSYSSQTYSQPYLYNQQTHIPSMQWNQEALTRYAEVQLQENHRRQQVQLLERQRQQLIELGIPIDDRSLIDQLFGNPSTSAQTPITNIQSQSQSQISTPQPFIWPTQQDTGTRSSIQHTRHGLHNQHVQNTPTGLDLVGGIGGDFMWPNEPPTLPSPASVNENEKKRERDGMDSMGNEKRLRVG</sequence>
<keyword evidence="5" id="KW-0539">Nucleus</keyword>
<feature type="region of interest" description="Disordered" evidence="7">
    <location>
        <begin position="86"/>
        <end position="128"/>
    </location>
</feature>
<dbReference type="InParanoid" id="A0A4Q1BSJ6"/>
<feature type="compositionally biased region" description="Polar residues" evidence="7">
    <location>
        <begin position="103"/>
        <end position="121"/>
    </location>
</feature>
<organism evidence="9 10">
    <name type="scientific">Tremella mesenterica</name>
    <name type="common">Jelly fungus</name>
    <dbReference type="NCBI Taxonomy" id="5217"/>
    <lineage>
        <taxon>Eukaryota</taxon>
        <taxon>Fungi</taxon>
        <taxon>Dikarya</taxon>
        <taxon>Basidiomycota</taxon>
        <taxon>Agaricomycotina</taxon>
        <taxon>Tremellomycetes</taxon>
        <taxon>Tremellales</taxon>
        <taxon>Tremellaceae</taxon>
        <taxon>Tremella</taxon>
    </lineage>
</organism>
<dbReference type="OrthoDB" id="1898716at2759"/>
<name>A0A4Q1BSJ6_TREME</name>